<dbReference type="AlphaFoldDB" id="A0A0P7BUA4"/>
<name>A0A0P7BUA4_9BACT</name>
<sequence>MKTMPRPPVSLATIFLLFFVSVIAPAQSEKSDALVSIQKKINTRLYTMLKLSEQWHGETPDVLQEDKIRIISQSAVLINDPANPVPLPDEILQNQEYEILDYQNRYYQIETTSGQRGWLSELYVERFAESAGANDLGISLPSGSKKAALLGMANETYASIIQLYESAEKLAKDTDDGNSEVFKAIQQKKRYSDLLYARDFEGFLVEEKVDSQIAQRVSVNGRLAFGTSSFNRSFASSADELQKTGNTDLGLQLAYKLNSNSALTLEGGTRKEALQSIYRNSYGGAGYRFSSDGRTLNAGLKLNNYKDDFREINNYQRLNLFANAREELSENLSLSLRYQLLNNRFNNRVENNYTRHALSFGALMNTGVNQSLNIEANADLSNSSTSYFDYNRYKPQITYQSGNELGKSRNITAYAEVFQFNLVPLRSNNKYFFGMRGSKPGNNAGTSNTSEFAFLYRQFPNNARTDFYQINLGKGFRAYGSGNKQLNTQLVARYFPNNQDFSHADLHMNYQSNSKTYYSFTGNIRYWYPGATNFITTDIYAKVGVKVQSFSISPLLGLHNNLDLKADEISLKNDKNSLRAGLEVRGELLIAQILRWKMRGAYEYGFVNNAAVESINNVGEIVFGEIYQRNPTSLQLQTDLSAKVMRQTEVFGTLRYFTYNTDLTSQFTRTPVLGNDRFTAQLGLRFGYN</sequence>
<organism evidence="2 3">
    <name type="scientific">Jiulongibacter sediminis</name>
    <dbReference type="NCBI Taxonomy" id="1605367"/>
    <lineage>
        <taxon>Bacteria</taxon>
        <taxon>Pseudomonadati</taxon>
        <taxon>Bacteroidota</taxon>
        <taxon>Cytophagia</taxon>
        <taxon>Cytophagales</taxon>
        <taxon>Leadbetterellaceae</taxon>
        <taxon>Jiulongibacter</taxon>
    </lineage>
</organism>
<evidence type="ECO:0000313" key="3">
    <source>
        <dbReference type="Proteomes" id="UP000050454"/>
    </source>
</evidence>
<dbReference type="STRING" id="1605367.AFM12_06505"/>
<dbReference type="EMBL" id="LGTQ01000006">
    <property type="protein sequence ID" value="KPM48301.1"/>
    <property type="molecule type" value="Genomic_DNA"/>
</dbReference>
<keyword evidence="1" id="KW-0732">Signal</keyword>
<dbReference type="RefSeq" id="WP_055145567.1">
    <property type="nucleotide sequence ID" value="NZ_JXSZ01000006.1"/>
</dbReference>
<feature type="chain" id="PRO_5006136212" description="Outer membrane protein beta-barrel domain-containing protein" evidence="1">
    <location>
        <begin position="27"/>
        <end position="689"/>
    </location>
</feature>
<gene>
    <name evidence="2" type="ORF">AFM12_06505</name>
</gene>
<evidence type="ECO:0000313" key="2">
    <source>
        <dbReference type="EMBL" id="KPM48301.1"/>
    </source>
</evidence>
<comment type="caution">
    <text evidence="2">The sequence shown here is derived from an EMBL/GenBank/DDBJ whole genome shotgun (WGS) entry which is preliminary data.</text>
</comment>
<dbReference type="Proteomes" id="UP000050454">
    <property type="component" value="Unassembled WGS sequence"/>
</dbReference>
<proteinExistence type="predicted"/>
<keyword evidence="3" id="KW-1185">Reference proteome</keyword>
<protein>
    <recommendedName>
        <fullName evidence="4">Outer membrane protein beta-barrel domain-containing protein</fullName>
    </recommendedName>
</protein>
<reference evidence="2 3" key="1">
    <citation type="submission" date="2015-07" db="EMBL/GenBank/DDBJ databases">
        <title>The draft genome sequence of Leadbetterella sp. JN14-9.</title>
        <authorList>
            <person name="Liu Y."/>
            <person name="Du J."/>
            <person name="Shao Z."/>
        </authorList>
    </citation>
    <scope>NUCLEOTIDE SEQUENCE [LARGE SCALE GENOMIC DNA]</scope>
    <source>
        <strain evidence="2 3">JN14-9</strain>
    </source>
</reference>
<accession>A0A0P7BUA4</accession>
<evidence type="ECO:0000256" key="1">
    <source>
        <dbReference type="SAM" id="SignalP"/>
    </source>
</evidence>
<evidence type="ECO:0008006" key="4">
    <source>
        <dbReference type="Google" id="ProtNLM"/>
    </source>
</evidence>
<feature type="signal peptide" evidence="1">
    <location>
        <begin position="1"/>
        <end position="26"/>
    </location>
</feature>